<dbReference type="SUPFAM" id="SSF54593">
    <property type="entry name" value="Glyoxalase/Bleomycin resistance protein/Dihydroxybiphenyl dioxygenase"/>
    <property type="match status" value="1"/>
</dbReference>
<dbReference type="STRING" id="1770058.A3840_18245"/>
<sequence>MSSMIFVNIPVRDLAASMAYYKALGFDHNPDFTDETAACIVISDTIFVMVLTHAKFKEFSPLPIPDPKAETQALYALSRDSREAVDAIADAGLKAGGREVRERQDMGFMYSRAVADVDGHVWEYVWMDMNGAPEA</sequence>
<gene>
    <name evidence="2" type="ORF">A3840_18245</name>
</gene>
<evidence type="ECO:0000313" key="2">
    <source>
        <dbReference type="EMBL" id="OAM73325.1"/>
    </source>
</evidence>
<protein>
    <submittedName>
        <fullName evidence="2">Glyoxalase</fullName>
    </submittedName>
</protein>
<dbReference type="PANTHER" id="PTHR36503:SF2">
    <property type="entry name" value="BLR2408 PROTEIN"/>
    <property type="match status" value="1"/>
</dbReference>
<keyword evidence="3" id="KW-1185">Reference proteome</keyword>
<dbReference type="EMBL" id="LVVY01000141">
    <property type="protein sequence ID" value="OAM73325.1"/>
    <property type="molecule type" value="Genomic_DNA"/>
</dbReference>
<feature type="domain" description="VOC" evidence="1">
    <location>
        <begin position="3"/>
        <end position="127"/>
    </location>
</feature>
<name>A0A178HMM8_9HYPH</name>
<dbReference type="OrthoDB" id="9798430at2"/>
<dbReference type="PROSITE" id="PS51819">
    <property type="entry name" value="VOC"/>
    <property type="match status" value="1"/>
</dbReference>
<comment type="caution">
    <text evidence="2">The sequence shown here is derived from an EMBL/GenBank/DDBJ whole genome shotgun (WGS) entry which is preliminary data.</text>
</comment>
<dbReference type="InterPro" id="IPR029068">
    <property type="entry name" value="Glyas_Bleomycin-R_OHBP_Dase"/>
</dbReference>
<accession>A0A178HMM8</accession>
<proteinExistence type="predicted"/>
<evidence type="ECO:0000313" key="3">
    <source>
        <dbReference type="Proteomes" id="UP000078389"/>
    </source>
</evidence>
<dbReference type="AlphaFoldDB" id="A0A178HMM8"/>
<dbReference type="PANTHER" id="PTHR36503">
    <property type="entry name" value="BLR2520 PROTEIN"/>
    <property type="match status" value="1"/>
</dbReference>
<organism evidence="2 3">
    <name type="scientific">Devosia elaeis</name>
    <dbReference type="NCBI Taxonomy" id="1770058"/>
    <lineage>
        <taxon>Bacteria</taxon>
        <taxon>Pseudomonadati</taxon>
        <taxon>Pseudomonadota</taxon>
        <taxon>Alphaproteobacteria</taxon>
        <taxon>Hyphomicrobiales</taxon>
        <taxon>Devosiaceae</taxon>
        <taxon>Devosia</taxon>
    </lineage>
</organism>
<reference evidence="2 3" key="1">
    <citation type="submission" date="2016-03" db="EMBL/GenBank/DDBJ databases">
        <title>Genome sequencing of Devosia sp. S37.</title>
        <authorList>
            <person name="Mohd Nor M."/>
        </authorList>
    </citation>
    <scope>NUCLEOTIDE SEQUENCE [LARGE SCALE GENOMIC DNA]</scope>
    <source>
        <strain evidence="2 3">S37</strain>
    </source>
</reference>
<dbReference type="InterPro" id="IPR037523">
    <property type="entry name" value="VOC_core"/>
</dbReference>
<dbReference type="Gene3D" id="3.10.180.10">
    <property type="entry name" value="2,3-Dihydroxybiphenyl 1,2-Dioxygenase, domain 1"/>
    <property type="match status" value="1"/>
</dbReference>
<dbReference type="RefSeq" id="WP_067460448.1">
    <property type="nucleotide sequence ID" value="NZ_LVVY01000141.1"/>
</dbReference>
<dbReference type="InterPro" id="IPR053863">
    <property type="entry name" value="Glyoxy/Ble-like_N"/>
</dbReference>
<evidence type="ECO:0000259" key="1">
    <source>
        <dbReference type="PROSITE" id="PS51819"/>
    </source>
</evidence>
<dbReference type="Pfam" id="PF22677">
    <property type="entry name" value="Ble-like_N"/>
    <property type="match status" value="1"/>
</dbReference>
<dbReference type="Proteomes" id="UP000078389">
    <property type="component" value="Unassembled WGS sequence"/>
</dbReference>